<protein>
    <submittedName>
        <fullName evidence="1">Uncharacterized protein</fullName>
    </submittedName>
</protein>
<dbReference type="AlphaFoldDB" id="A0A5C6AEE5"/>
<organism evidence="1 2">
    <name type="scientific">Stieleria varia</name>
    <dbReference type="NCBI Taxonomy" id="2528005"/>
    <lineage>
        <taxon>Bacteria</taxon>
        <taxon>Pseudomonadati</taxon>
        <taxon>Planctomycetota</taxon>
        <taxon>Planctomycetia</taxon>
        <taxon>Pirellulales</taxon>
        <taxon>Pirellulaceae</taxon>
        <taxon>Stieleria</taxon>
    </lineage>
</organism>
<reference evidence="1 2" key="1">
    <citation type="submission" date="2019-02" db="EMBL/GenBank/DDBJ databases">
        <title>Deep-cultivation of Planctomycetes and their phenomic and genomic characterization uncovers novel biology.</title>
        <authorList>
            <person name="Wiegand S."/>
            <person name="Jogler M."/>
            <person name="Boedeker C."/>
            <person name="Pinto D."/>
            <person name="Vollmers J."/>
            <person name="Rivas-Marin E."/>
            <person name="Kohn T."/>
            <person name="Peeters S.H."/>
            <person name="Heuer A."/>
            <person name="Rast P."/>
            <person name="Oberbeckmann S."/>
            <person name="Bunk B."/>
            <person name="Jeske O."/>
            <person name="Meyerdierks A."/>
            <person name="Storesund J.E."/>
            <person name="Kallscheuer N."/>
            <person name="Luecker S."/>
            <person name="Lage O.M."/>
            <person name="Pohl T."/>
            <person name="Merkel B.J."/>
            <person name="Hornburger P."/>
            <person name="Mueller R.-W."/>
            <person name="Bruemmer F."/>
            <person name="Labrenz M."/>
            <person name="Spormann A.M."/>
            <person name="Op Den Camp H."/>
            <person name="Overmann J."/>
            <person name="Amann R."/>
            <person name="Jetten M.S.M."/>
            <person name="Mascher T."/>
            <person name="Medema M.H."/>
            <person name="Devos D.P."/>
            <person name="Kaster A.-K."/>
            <person name="Ovreas L."/>
            <person name="Rohde M."/>
            <person name="Galperin M.Y."/>
            <person name="Jogler C."/>
        </authorList>
    </citation>
    <scope>NUCLEOTIDE SEQUENCE [LARGE SCALE GENOMIC DNA]</scope>
    <source>
        <strain evidence="1 2">Pla52n</strain>
    </source>
</reference>
<comment type="caution">
    <text evidence="1">The sequence shown here is derived from an EMBL/GenBank/DDBJ whole genome shotgun (WGS) entry which is preliminary data.</text>
</comment>
<dbReference type="Proteomes" id="UP000320176">
    <property type="component" value="Unassembled WGS sequence"/>
</dbReference>
<keyword evidence="2" id="KW-1185">Reference proteome</keyword>
<gene>
    <name evidence="1" type="ORF">Pla52n_48560</name>
</gene>
<dbReference type="EMBL" id="SJPN01000006">
    <property type="protein sequence ID" value="TWT98344.1"/>
    <property type="molecule type" value="Genomic_DNA"/>
</dbReference>
<name>A0A5C6AEE5_9BACT</name>
<accession>A0A5C6AEE5</accession>
<sequence length="75" mass="8578">MAIYWNARVNRGLTLIGNDANTSTNRKRVNKTPRITRLRVVLACRLKVAILELPFRSRLLLRRQANLDSSTSASR</sequence>
<evidence type="ECO:0000313" key="2">
    <source>
        <dbReference type="Proteomes" id="UP000320176"/>
    </source>
</evidence>
<proteinExistence type="predicted"/>
<evidence type="ECO:0000313" key="1">
    <source>
        <dbReference type="EMBL" id="TWT98344.1"/>
    </source>
</evidence>